<reference evidence="1 2" key="1">
    <citation type="submission" date="2020-05" db="EMBL/GenBank/DDBJ databases">
        <title>Genome Sequencing of Type Strains.</title>
        <authorList>
            <person name="Lemaire J.F."/>
            <person name="Inderbitzin P."/>
            <person name="Gregorio O.A."/>
            <person name="Collins S.B."/>
            <person name="Wespe N."/>
            <person name="Knight-Connoni V."/>
        </authorList>
    </citation>
    <scope>NUCLEOTIDE SEQUENCE [LARGE SCALE GENOMIC DNA]</scope>
    <source>
        <strain evidence="1 2">DSM 100049</strain>
    </source>
</reference>
<comment type="caution">
    <text evidence="1">The sequence shown here is derived from an EMBL/GenBank/DDBJ whole genome shotgun (WGS) entry which is preliminary data.</text>
</comment>
<accession>A0A7Y6B7A9</accession>
<dbReference type="EMBL" id="JABMCH010000071">
    <property type="protein sequence ID" value="NUU48746.1"/>
    <property type="molecule type" value="Genomic_DNA"/>
</dbReference>
<sequence>MKLLIILAAWVPSAAAAQRVEDRPKSIDEITACRQVHGDAARLRCYDHAAEALAGARASGDILILDRKTVVARKQQHFGLSTPTSEMFGGGDADKATEVRQLASKIIAIAPAKAYGRFDIQLANGSVWQTLEALPFPPKPGVGVTLQKAAMGGYRLSVTGQRSVLTKRIR</sequence>
<evidence type="ECO:0000313" key="1">
    <source>
        <dbReference type="EMBL" id="NUU48746.1"/>
    </source>
</evidence>
<organism evidence="1 2">
    <name type="scientific">Sphingomonas zeae</name>
    <dbReference type="NCBI Taxonomy" id="1646122"/>
    <lineage>
        <taxon>Bacteria</taxon>
        <taxon>Pseudomonadati</taxon>
        <taxon>Pseudomonadota</taxon>
        <taxon>Alphaproteobacteria</taxon>
        <taxon>Sphingomonadales</taxon>
        <taxon>Sphingomonadaceae</taxon>
        <taxon>Sphingomonas</taxon>
    </lineage>
</organism>
<dbReference type="RefSeq" id="WP_175313382.1">
    <property type="nucleotide sequence ID" value="NZ_CBCRYR010000007.1"/>
</dbReference>
<keyword evidence="2" id="KW-1185">Reference proteome</keyword>
<proteinExistence type="predicted"/>
<dbReference type="Proteomes" id="UP000536441">
    <property type="component" value="Unassembled WGS sequence"/>
</dbReference>
<dbReference type="AlphaFoldDB" id="A0A7Y6B7A9"/>
<gene>
    <name evidence="1" type="ORF">HP438_17395</name>
</gene>
<evidence type="ECO:0000313" key="2">
    <source>
        <dbReference type="Proteomes" id="UP000536441"/>
    </source>
</evidence>
<protein>
    <submittedName>
        <fullName evidence="1">Uncharacterized protein</fullName>
    </submittedName>
</protein>
<name>A0A7Y6B7A9_9SPHN</name>